<feature type="compositionally biased region" description="Basic and acidic residues" evidence="2">
    <location>
        <begin position="101"/>
        <end position="129"/>
    </location>
</feature>
<feature type="compositionally biased region" description="Pro residues" evidence="2">
    <location>
        <begin position="482"/>
        <end position="492"/>
    </location>
</feature>
<dbReference type="Proteomes" id="UP000248482">
    <property type="component" value="Unplaced"/>
</dbReference>
<accession>A0A2Y9KTR9</accession>
<protein>
    <submittedName>
        <fullName evidence="6">cAMP-regulated phosphoprotein 21</fullName>
    </submittedName>
</protein>
<feature type="compositionally biased region" description="Low complexity" evidence="2">
    <location>
        <begin position="304"/>
        <end position="314"/>
    </location>
</feature>
<keyword evidence="5" id="KW-1185">Reference proteome</keyword>
<feature type="region of interest" description="Disordered" evidence="2">
    <location>
        <begin position="448"/>
        <end position="506"/>
    </location>
</feature>
<evidence type="ECO:0000259" key="3">
    <source>
        <dbReference type="PROSITE" id="PS51061"/>
    </source>
</evidence>
<evidence type="ECO:0000313" key="6">
    <source>
        <dbReference type="RefSeq" id="XP_022377151.1"/>
    </source>
</evidence>
<feature type="compositionally biased region" description="Polar residues" evidence="2">
    <location>
        <begin position="83"/>
        <end position="98"/>
    </location>
</feature>
<dbReference type="GO" id="GO:0003676">
    <property type="term" value="F:nucleic acid binding"/>
    <property type="evidence" value="ECO:0007669"/>
    <property type="project" value="UniProtKB-UniRule"/>
</dbReference>
<dbReference type="InterPro" id="IPR024771">
    <property type="entry name" value="SUZ"/>
</dbReference>
<dbReference type="KEGG" id="elk:111159063"/>
<dbReference type="PROSITE" id="PS51673">
    <property type="entry name" value="SUZ"/>
    <property type="match status" value="1"/>
</dbReference>
<feature type="domain" description="SUZ" evidence="4">
    <location>
        <begin position="227"/>
        <end position="308"/>
    </location>
</feature>
<dbReference type="InterPro" id="IPR051937">
    <property type="entry name" value="R3H_domain_containing"/>
</dbReference>
<evidence type="ECO:0000313" key="5">
    <source>
        <dbReference type="Proteomes" id="UP000248482"/>
    </source>
</evidence>
<organism evidence="5 6">
    <name type="scientific">Enhydra lutris kenyoni</name>
    <name type="common">northern sea otter</name>
    <dbReference type="NCBI Taxonomy" id="391180"/>
    <lineage>
        <taxon>Eukaryota</taxon>
        <taxon>Metazoa</taxon>
        <taxon>Chordata</taxon>
        <taxon>Craniata</taxon>
        <taxon>Vertebrata</taxon>
        <taxon>Euteleostomi</taxon>
        <taxon>Mammalia</taxon>
        <taxon>Eutheria</taxon>
        <taxon>Laurasiatheria</taxon>
        <taxon>Carnivora</taxon>
        <taxon>Caniformia</taxon>
        <taxon>Musteloidea</taxon>
        <taxon>Mustelidae</taxon>
        <taxon>Lutrinae</taxon>
        <taxon>Enhydra</taxon>
    </lineage>
</organism>
<dbReference type="CDD" id="cd02642">
    <property type="entry name" value="R3H_encore_like"/>
    <property type="match status" value="1"/>
</dbReference>
<dbReference type="GeneID" id="111159063"/>
<sequence length="810" mass="87964">MSEPGDLSQAVVEEGGTEQESATPENGIVKSESLDEEEKLELQRRLAAQNQERRKSKSGAGKGKLTRSLAVCEESARPGGESLQDQESIHLQLSSFPSLQEDDKSRKDDSEREKEKDKNKDKTSEKPKIRMLSKDCSQEYTDSTGIDLHEFLINTLKNNSRDRMILLKMEQEIIDFIGDNNNHYKKFPQMSSYQRMLVHRVAAYFGLDHNVDQTGKSVIINKTSNTRIPEQRFCEHLKDEKGEESQKRFILKRDNSSIDKEDNQSVCSQESLFVDNSRLLEDSNICNETYKKRQLFRGNRDGSGRTSGSRQSSSENELKWSDHQRAWSSTDSDSSNRNLKPTMTKTASFGGITVLTRGDSTSSTRSTGKLSKAGSESNSSTGSSGSLPRTHAPLQSAPLAAGVAAGSPSCVPYPESGAGGQPAPSTSYILLPLEAATGIPPGSILLNPHTGQPFVNPDGTPAIYNPPTSQQPLRGAMMAPSQQPPPQQPSPQPQQQVQPPQPHIAGPLVTQSVQGLQASSQSVQYPAVSFPPQHLLPVSATQQFPMRDDVTTQFTQMNLSRQSSGETPEPPPGPVYPPSLMAQPTQQPSYVIASTGQQLPTGGFSGSGPPISQQVLQPPPSPQGFVQQPPPAQMSVYYYPSGQYPTSTAQQYRPLASIQYSTQRAQQMSQAAQQAGYQPVLSGQQGFQGLIGVQQPPQSQSVMSNQPGAPVQSVMVSYPAMSSYQVPMTQGSQGLPQQSYQQPIMLPNQAGQGSLPATGMPVYCNVTPPTPQNNLRLIGPHCPSSTVPVMSASCRTNCATMSNTGWQVKF</sequence>
<keyword evidence="1" id="KW-0597">Phosphoprotein</keyword>
<feature type="region of interest" description="Disordered" evidence="2">
    <location>
        <begin position="558"/>
        <end position="584"/>
    </location>
</feature>
<gene>
    <name evidence="6" type="primary">LOC111159063</name>
</gene>
<feature type="region of interest" description="Disordered" evidence="2">
    <location>
        <begin position="297"/>
        <end position="392"/>
    </location>
</feature>
<evidence type="ECO:0000256" key="1">
    <source>
        <dbReference type="ARBA" id="ARBA00022553"/>
    </source>
</evidence>
<feature type="region of interest" description="Disordered" evidence="2">
    <location>
        <begin position="596"/>
        <end position="630"/>
    </location>
</feature>
<dbReference type="STRING" id="391180.A0A2Y9KTR9"/>
<reference evidence="6" key="1">
    <citation type="submission" date="2025-08" db="UniProtKB">
        <authorList>
            <consortium name="RefSeq"/>
        </authorList>
    </citation>
    <scope>IDENTIFICATION</scope>
    <source>
        <tissue evidence="6">Blood</tissue>
    </source>
</reference>
<feature type="compositionally biased region" description="Polar residues" evidence="2">
    <location>
        <begin position="326"/>
        <end position="347"/>
    </location>
</feature>
<evidence type="ECO:0000259" key="4">
    <source>
        <dbReference type="PROSITE" id="PS51673"/>
    </source>
</evidence>
<dbReference type="AlphaFoldDB" id="A0A2Y9KTR9"/>
<dbReference type="InterPro" id="IPR001374">
    <property type="entry name" value="R3H_dom"/>
</dbReference>
<feature type="region of interest" description="Disordered" evidence="2">
    <location>
        <begin position="1"/>
        <end position="129"/>
    </location>
</feature>
<feature type="compositionally biased region" description="Low complexity" evidence="2">
    <location>
        <begin position="356"/>
        <end position="386"/>
    </location>
</feature>
<feature type="domain" description="R3H" evidence="3">
    <location>
        <begin position="163"/>
        <end position="226"/>
    </location>
</feature>
<evidence type="ECO:0000256" key="2">
    <source>
        <dbReference type="SAM" id="MobiDB-lite"/>
    </source>
</evidence>
<feature type="compositionally biased region" description="Basic and acidic residues" evidence="2">
    <location>
        <begin position="316"/>
        <end position="325"/>
    </location>
</feature>
<dbReference type="GO" id="GO:0005737">
    <property type="term" value="C:cytoplasm"/>
    <property type="evidence" value="ECO:0007669"/>
    <property type="project" value="TreeGrafter"/>
</dbReference>
<dbReference type="SUPFAM" id="SSF82708">
    <property type="entry name" value="R3H domain"/>
    <property type="match status" value="1"/>
</dbReference>
<dbReference type="OrthoDB" id="278430at2759"/>
<dbReference type="Gene3D" id="3.30.1370.50">
    <property type="entry name" value="R3H-like domain"/>
    <property type="match status" value="1"/>
</dbReference>
<name>A0A2Y9KTR9_ENHLU</name>
<dbReference type="SMART" id="SM00393">
    <property type="entry name" value="R3H"/>
    <property type="match status" value="1"/>
</dbReference>
<dbReference type="Pfam" id="PF01424">
    <property type="entry name" value="R3H"/>
    <property type="match status" value="1"/>
</dbReference>
<dbReference type="PROSITE" id="PS51061">
    <property type="entry name" value="R3H"/>
    <property type="match status" value="1"/>
</dbReference>
<dbReference type="PANTHER" id="PTHR15672:SF14">
    <property type="entry name" value="CAMP-REGULATED PHOSPHOPROTEIN 21"/>
    <property type="match status" value="1"/>
</dbReference>
<dbReference type="RefSeq" id="XP_022377151.1">
    <property type="nucleotide sequence ID" value="XM_022521443.1"/>
</dbReference>
<proteinExistence type="predicted"/>
<dbReference type="PANTHER" id="PTHR15672">
    <property type="entry name" value="CAMP-REGULATED PHOSPHOPROTEIN 21 RELATED R3H DOMAIN CONTAINING PROTEIN"/>
    <property type="match status" value="1"/>
</dbReference>
<dbReference type="FunFam" id="3.30.1370.50:FF:000001">
    <property type="entry name" value="R3H domain-containing protein 2 isoform 1"/>
    <property type="match status" value="1"/>
</dbReference>
<feature type="compositionally biased region" description="Pro residues" evidence="2">
    <location>
        <begin position="617"/>
        <end position="630"/>
    </location>
</feature>
<dbReference type="InterPro" id="IPR036867">
    <property type="entry name" value="R3H_dom_sf"/>
</dbReference>
<feature type="compositionally biased region" description="Pro residues" evidence="2">
    <location>
        <begin position="568"/>
        <end position="577"/>
    </location>
</feature>